<dbReference type="GeneID" id="102730527"/>
<dbReference type="Gene3D" id="1.10.555.10">
    <property type="entry name" value="Rho GTPase activation protein"/>
    <property type="match status" value="1"/>
</dbReference>
<dbReference type="PROSITE" id="PS50238">
    <property type="entry name" value="RHOGAP"/>
    <property type="match status" value="1"/>
</dbReference>
<evidence type="ECO:0000259" key="1">
    <source>
        <dbReference type="PROSITE" id="PS50238"/>
    </source>
</evidence>
<dbReference type="GO" id="GO:0016020">
    <property type="term" value="C:membrane"/>
    <property type="evidence" value="ECO:0007669"/>
    <property type="project" value="TreeGrafter"/>
</dbReference>
<evidence type="ECO:0000313" key="2">
    <source>
        <dbReference type="Proteomes" id="UP000245341"/>
    </source>
</evidence>
<gene>
    <name evidence="3" type="primary">LOC102730527</name>
</gene>
<dbReference type="Proteomes" id="UP000245341">
    <property type="component" value="Unplaced"/>
</dbReference>
<reference evidence="3" key="1">
    <citation type="submission" date="2025-08" db="UniProtKB">
        <authorList>
            <consortium name="RefSeq"/>
        </authorList>
    </citation>
    <scope>IDENTIFICATION</scope>
    <source>
        <tissue evidence="3">Liver</tissue>
    </source>
</reference>
<dbReference type="OrthoDB" id="79452at2759"/>
<keyword evidence="2" id="KW-1185">Reference proteome</keyword>
<dbReference type="RefSeq" id="XP_030877261.1">
    <property type="nucleotide sequence ID" value="XM_031021401.1"/>
</dbReference>
<proteinExistence type="predicted"/>
<dbReference type="Pfam" id="PF00620">
    <property type="entry name" value="RhoGAP"/>
    <property type="match status" value="1"/>
</dbReference>
<dbReference type="SUPFAM" id="SSF48350">
    <property type="entry name" value="GTPase activation domain, GAP"/>
    <property type="match status" value="1"/>
</dbReference>
<dbReference type="PANTHER" id="PTHR23182">
    <property type="entry name" value="BREAKPOINT CLUSTER REGION PROTEIN BCR"/>
    <property type="match status" value="1"/>
</dbReference>
<dbReference type="InterPro" id="IPR037769">
    <property type="entry name" value="Abr/Bcr"/>
</dbReference>
<dbReference type="InterPro" id="IPR000198">
    <property type="entry name" value="RhoGAP_dom"/>
</dbReference>
<dbReference type="InterPro" id="IPR008936">
    <property type="entry name" value="Rho_GTPase_activation_prot"/>
</dbReference>
<dbReference type="GO" id="GO:0007165">
    <property type="term" value="P:signal transduction"/>
    <property type="evidence" value="ECO:0007669"/>
    <property type="project" value="InterPro"/>
</dbReference>
<sequence>MRETPFAPAAMQCLLRYFHPSRAGRSRLALAEKHLCARGTALWTHIRNLVCKGKVGRRLDPQALQDRDWQRTVITMNGIEVKLSVKFTSREFSLKRMPSRKQTGVFGVKIAVVTKRERSKVPYIVRQCVEEIERRGMEEVGIYRVSGVATDIQALKAAFDVSECRPGQRGLGAWAW</sequence>
<dbReference type="AlphaFoldDB" id="A0A7F8Q9L8"/>
<dbReference type="GO" id="GO:0005096">
    <property type="term" value="F:GTPase activator activity"/>
    <property type="evidence" value="ECO:0007669"/>
    <property type="project" value="InterPro"/>
</dbReference>
<organism evidence="2 3">
    <name type="scientific">Leptonychotes weddellii</name>
    <name type="common">Weddell seal</name>
    <name type="synonym">Otaria weddellii</name>
    <dbReference type="NCBI Taxonomy" id="9713"/>
    <lineage>
        <taxon>Eukaryota</taxon>
        <taxon>Metazoa</taxon>
        <taxon>Chordata</taxon>
        <taxon>Craniata</taxon>
        <taxon>Vertebrata</taxon>
        <taxon>Euteleostomi</taxon>
        <taxon>Mammalia</taxon>
        <taxon>Eutheria</taxon>
        <taxon>Laurasiatheria</taxon>
        <taxon>Carnivora</taxon>
        <taxon>Caniformia</taxon>
        <taxon>Pinnipedia</taxon>
        <taxon>Phocidae</taxon>
        <taxon>Monachinae</taxon>
        <taxon>Lobodontini</taxon>
        <taxon>Leptonychotes</taxon>
    </lineage>
</organism>
<name>A0A7F8Q9L8_LEPWE</name>
<accession>A0A7F8Q9L8</accession>
<dbReference type="PANTHER" id="PTHR23182:SF3">
    <property type="entry name" value="BREAKPOINT CLUSTER REGION PROTEIN"/>
    <property type="match status" value="1"/>
</dbReference>
<evidence type="ECO:0000313" key="3">
    <source>
        <dbReference type="RefSeq" id="XP_030877261.1"/>
    </source>
</evidence>
<protein>
    <submittedName>
        <fullName evidence="3">Breakpoint cluster region protein-like isoform X1</fullName>
    </submittedName>
</protein>
<feature type="domain" description="Rho-GAP" evidence="1">
    <location>
        <begin position="108"/>
        <end position="176"/>
    </location>
</feature>